<evidence type="ECO:0000259" key="1">
    <source>
        <dbReference type="Pfam" id="PF07883"/>
    </source>
</evidence>
<dbReference type="Proteomes" id="UP000028501">
    <property type="component" value="Chromosome"/>
</dbReference>
<dbReference type="GeneID" id="24795327"/>
<dbReference type="Gene3D" id="2.60.120.10">
    <property type="entry name" value="Jelly Rolls"/>
    <property type="match status" value="1"/>
</dbReference>
<reference evidence="2 3" key="1">
    <citation type="submission" date="2013-07" db="EMBL/GenBank/DDBJ databases">
        <title>Genome of Archaeoglobus fulgidus.</title>
        <authorList>
            <person name="Fiebig A."/>
            <person name="Birkeland N.-K."/>
        </authorList>
    </citation>
    <scope>NUCLEOTIDE SEQUENCE [LARGE SCALE GENOMIC DNA]</scope>
    <source>
        <strain evidence="2 3">DSM 8774</strain>
    </source>
</reference>
<evidence type="ECO:0000313" key="3">
    <source>
        <dbReference type="Proteomes" id="UP000028501"/>
    </source>
</evidence>
<evidence type="ECO:0000313" key="2">
    <source>
        <dbReference type="EMBL" id="AIG98588.1"/>
    </source>
</evidence>
<protein>
    <submittedName>
        <fullName evidence="2">Cupin domain protein</fullName>
    </submittedName>
</protein>
<dbReference type="RefSeq" id="WP_048095961.1">
    <property type="nucleotide sequence ID" value="NZ_CP006577.1"/>
</dbReference>
<dbReference type="SUPFAM" id="SSF51182">
    <property type="entry name" value="RmlC-like cupins"/>
    <property type="match status" value="1"/>
</dbReference>
<organism evidence="2 3">
    <name type="scientific">Archaeoglobus fulgidus DSM 8774</name>
    <dbReference type="NCBI Taxonomy" id="1344584"/>
    <lineage>
        <taxon>Archaea</taxon>
        <taxon>Methanobacteriati</taxon>
        <taxon>Methanobacteriota</taxon>
        <taxon>Archaeoglobi</taxon>
        <taxon>Archaeoglobales</taxon>
        <taxon>Archaeoglobaceae</taxon>
        <taxon>Archaeoglobus</taxon>
    </lineage>
</organism>
<feature type="domain" description="Cupin type-2" evidence="1">
    <location>
        <begin position="7"/>
        <end position="61"/>
    </location>
</feature>
<dbReference type="Pfam" id="PF07883">
    <property type="entry name" value="Cupin_2"/>
    <property type="match status" value="1"/>
</dbReference>
<accession>A0A075WM38</accession>
<dbReference type="CDD" id="cd02209">
    <property type="entry name" value="cupin_XRE_C"/>
    <property type="match status" value="1"/>
</dbReference>
<dbReference type="InterPro" id="IPR013096">
    <property type="entry name" value="Cupin_2"/>
</dbReference>
<gene>
    <name evidence="2" type="ORF">AFULGI_00018330</name>
</gene>
<dbReference type="HOGENOM" id="CLU_2712583_0_0_2"/>
<dbReference type="AlphaFoldDB" id="A0A075WM38"/>
<name>A0A075WM38_ARCFL</name>
<proteinExistence type="predicted"/>
<dbReference type="KEGG" id="afg:AFULGI_00018330"/>
<dbReference type="EMBL" id="CP006577">
    <property type="protein sequence ID" value="AIG98588.1"/>
    <property type="molecule type" value="Genomic_DNA"/>
</dbReference>
<sequence>MEGKGFRHTVKAKTVVLYGKLECNVGGLVYELGWRDSMLHSSATPHKVRNVGKEKAIYLTVCSPPGGVISGK</sequence>
<dbReference type="InterPro" id="IPR014710">
    <property type="entry name" value="RmlC-like_jellyroll"/>
</dbReference>
<dbReference type="InterPro" id="IPR011051">
    <property type="entry name" value="RmlC_Cupin_sf"/>
</dbReference>